<sequence>MNESARWKWLRADARLGKKEVLKLIDVWIDTYINDLQTDIKTKLTELSEYVVVTNKELKRDFTYDILFQSLHILNNFRFRTKRTNEMFGLIINKVQLLKRIGIPVEQATVQQLEDIPIAWAKLKRASYNVKDSLQSVFIAKRRRTKEERKEGKCKKRRTQEEEGKSDERKEYKYINNTQK</sequence>
<proteinExistence type="predicted"/>
<organism evidence="2 3">
    <name type="scientific">Streblomastix strix</name>
    <dbReference type="NCBI Taxonomy" id="222440"/>
    <lineage>
        <taxon>Eukaryota</taxon>
        <taxon>Metamonada</taxon>
        <taxon>Preaxostyla</taxon>
        <taxon>Oxymonadida</taxon>
        <taxon>Streblomastigidae</taxon>
        <taxon>Streblomastix</taxon>
    </lineage>
</organism>
<accession>A0A5J4VRT7</accession>
<evidence type="ECO:0000313" key="2">
    <source>
        <dbReference type="EMBL" id="KAA6385120.1"/>
    </source>
</evidence>
<feature type="compositionally biased region" description="Basic and acidic residues" evidence="1">
    <location>
        <begin position="159"/>
        <end position="173"/>
    </location>
</feature>
<gene>
    <name evidence="2" type="ORF">EZS28_019352</name>
</gene>
<dbReference type="Proteomes" id="UP000324800">
    <property type="component" value="Unassembled WGS sequence"/>
</dbReference>
<reference evidence="2 3" key="1">
    <citation type="submission" date="2019-03" db="EMBL/GenBank/DDBJ databases">
        <title>Single cell metagenomics reveals metabolic interactions within the superorganism composed of flagellate Streblomastix strix and complex community of Bacteroidetes bacteria on its surface.</title>
        <authorList>
            <person name="Treitli S.C."/>
            <person name="Kolisko M."/>
            <person name="Husnik F."/>
            <person name="Keeling P."/>
            <person name="Hampl V."/>
        </authorList>
    </citation>
    <scope>NUCLEOTIDE SEQUENCE [LARGE SCALE GENOMIC DNA]</scope>
    <source>
        <strain evidence="2">ST1C</strain>
    </source>
</reference>
<evidence type="ECO:0000256" key="1">
    <source>
        <dbReference type="SAM" id="MobiDB-lite"/>
    </source>
</evidence>
<dbReference type="AlphaFoldDB" id="A0A5J4VRT7"/>
<name>A0A5J4VRT7_9EUKA</name>
<feature type="region of interest" description="Disordered" evidence="1">
    <location>
        <begin position="145"/>
        <end position="180"/>
    </location>
</feature>
<dbReference type="EMBL" id="SNRW01005411">
    <property type="protein sequence ID" value="KAA6385120.1"/>
    <property type="molecule type" value="Genomic_DNA"/>
</dbReference>
<evidence type="ECO:0000313" key="3">
    <source>
        <dbReference type="Proteomes" id="UP000324800"/>
    </source>
</evidence>
<comment type="caution">
    <text evidence="2">The sequence shown here is derived from an EMBL/GenBank/DDBJ whole genome shotgun (WGS) entry which is preliminary data.</text>
</comment>
<protein>
    <submittedName>
        <fullName evidence="2">Uncharacterized protein</fullName>
    </submittedName>
</protein>